<dbReference type="VEuPathDB" id="VectorBase:AARA21_009142"/>
<feature type="compositionally biased region" description="Basic and acidic residues" evidence="1">
    <location>
        <begin position="173"/>
        <end position="190"/>
    </location>
</feature>
<keyword evidence="2" id="KW-1133">Transmembrane helix</keyword>
<name>A0A499FTM0_ANOAR</name>
<feature type="region of interest" description="Disordered" evidence="1">
    <location>
        <begin position="162"/>
        <end position="191"/>
    </location>
</feature>
<proteinExistence type="predicted"/>
<dbReference type="AlphaFoldDB" id="A0A499FTM0"/>
<sequence>MCNVLQWLHFILPLLVVPFAASENTTDHDGPLQEEGRLLVRGKPVLVYPATAPTRHQLIGGIGVPVQGIPHSVVFGWVLKAQYYLPSVPGNYEPINLENWNESRRAVPDRTRRSIERYEVDNVRIRVEPLPLEDVTNNAAHGDDDYYDEELLDEFSDHEQVVPGEGQMNSDDGEPKDSPGEAETNAHPEDYNVPNGRWMVYRAMEGLSSGYGYGGRACVLRSICEAADVQFTHTGGVFAELLHIMFSPSTTKEPISEHRDNEYFRAEQLGRAGAPCSKLFHECSTSLLDMFSGVHDLHPAASSSMARRMKLSYVLGVLLLPLGMADFIPWLIVPETAPTRHQLISGIGIPVGTPESITSGWVMKAQYFLPTKVDDLKPQLWDNWNDSRRALARRDLSGLHVPVTQLPIGHAGHERYVVDSVPVREEPLDSSNEEEFDDGDDSYWKDPEDEQILQQSGEDGLRWPAAKEIDPSQLEGYSAEQSRWTTYKAMEKLSEGYGLPGRACVLRSVCESAAAPFTHTGGIFAELLHIVFTPSSTEEPLSEHRDNEYFRAEQLGRTGAPCERIFPECVHSLLDIFTGVHDGETNTMRLLHDEVQAYLMRK</sequence>
<reference evidence="4" key="1">
    <citation type="submission" date="2022-08" db="UniProtKB">
        <authorList>
            <consortium name="EnsemblMetazoa"/>
        </authorList>
    </citation>
    <scope>IDENTIFICATION</scope>
    <source>
        <strain evidence="4">Dongola</strain>
    </source>
</reference>
<keyword evidence="2" id="KW-0812">Transmembrane</keyword>
<feature type="region of interest" description="Disordered" evidence="1">
    <location>
        <begin position="423"/>
        <end position="445"/>
    </location>
</feature>
<dbReference type="SMART" id="SM00718">
    <property type="entry name" value="DM4_12"/>
    <property type="match status" value="2"/>
</dbReference>
<dbReference type="InterPro" id="IPR006631">
    <property type="entry name" value="DM4_12"/>
</dbReference>
<keyword evidence="5" id="KW-1185">Reference proteome</keyword>
<evidence type="ECO:0000256" key="3">
    <source>
        <dbReference type="SAM" id="SignalP"/>
    </source>
</evidence>
<dbReference type="Proteomes" id="UP000075840">
    <property type="component" value="Unassembled WGS sequence"/>
</dbReference>
<evidence type="ECO:0000313" key="4">
    <source>
        <dbReference type="EnsemblMetazoa" id="AARA018434-PA"/>
    </source>
</evidence>
<keyword evidence="3" id="KW-0732">Signal</keyword>
<dbReference type="Pfam" id="PF07841">
    <property type="entry name" value="DM4_12"/>
    <property type="match status" value="2"/>
</dbReference>
<evidence type="ECO:0000313" key="5">
    <source>
        <dbReference type="Proteomes" id="UP000075840"/>
    </source>
</evidence>
<feature type="transmembrane region" description="Helical" evidence="2">
    <location>
        <begin position="311"/>
        <end position="332"/>
    </location>
</feature>
<dbReference type="VEuPathDB" id="VectorBase:AARA018434"/>
<feature type="signal peptide" evidence="3">
    <location>
        <begin position="1"/>
        <end position="22"/>
    </location>
</feature>
<dbReference type="PANTHER" id="PTHR21398">
    <property type="entry name" value="AGAP007094-PA"/>
    <property type="match status" value="1"/>
</dbReference>
<dbReference type="EMBL" id="APCN01002666">
    <property type="status" value="NOT_ANNOTATED_CDS"/>
    <property type="molecule type" value="Genomic_DNA"/>
</dbReference>
<keyword evidence="2" id="KW-0472">Membrane</keyword>
<evidence type="ECO:0000256" key="1">
    <source>
        <dbReference type="SAM" id="MobiDB-lite"/>
    </source>
</evidence>
<feature type="compositionally biased region" description="Acidic residues" evidence="1">
    <location>
        <begin position="431"/>
        <end position="445"/>
    </location>
</feature>
<feature type="chain" id="PRO_5043949556" evidence="3">
    <location>
        <begin position="23"/>
        <end position="602"/>
    </location>
</feature>
<evidence type="ECO:0000256" key="2">
    <source>
        <dbReference type="SAM" id="Phobius"/>
    </source>
</evidence>
<dbReference type="PANTHER" id="PTHR21398:SF21">
    <property type="entry name" value="AGAP004005-PA"/>
    <property type="match status" value="1"/>
</dbReference>
<organism evidence="4 5">
    <name type="scientific">Anopheles arabiensis</name>
    <name type="common">Mosquito</name>
    <dbReference type="NCBI Taxonomy" id="7173"/>
    <lineage>
        <taxon>Eukaryota</taxon>
        <taxon>Metazoa</taxon>
        <taxon>Ecdysozoa</taxon>
        <taxon>Arthropoda</taxon>
        <taxon>Hexapoda</taxon>
        <taxon>Insecta</taxon>
        <taxon>Pterygota</taxon>
        <taxon>Neoptera</taxon>
        <taxon>Endopterygota</taxon>
        <taxon>Diptera</taxon>
        <taxon>Nematocera</taxon>
        <taxon>Culicoidea</taxon>
        <taxon>Culicidae</taxon>
        <taxon>Anophelinae</taxon>
        <taxon>Anopheles</taxon>
    </lineage>
</organism>
<accession>A0A499FTM0</accession>
<dbReference type="EnsemblMetazoa" id="AARA018434-RA">
    <property type="protein sequence ID" value="AARA018434-PA"/>
    <property type="gene ID" value="AARA018434"/>
</dbReference>
<protein>
    <submittedName>
        <fullName evidence="4">Uncharacterized protein</fullName>
    </submittedName>
</protein>